<evidence type="ECO:0000313" key="2">
    <source>
        <dbReference type="EMBL" id="MFD1226654.1"/>
    </source>
</evidence>
<dbReference type="Proteomes" id="UP001597263">
    <property type="component" value="Unassembled WGS sequence"/>
</dbReference>
<keyword evidence="1" id="KW-1133">Transmembrane helix</keyword>
<feature type="transmembrane region" description="Helical" evidence="1">
    <location>
        <begin position="39"/>
        <end position="55"/>
    </location>
</feature>
<keyword evidence="3" id="KW-1185">Reference proteome</keyword>
<organism evidence="2 3">
    <name type="scientific">Pseudochrobactrum kiredjianiae</name>
    <dbReference type="NCBI Taxonomy" id="386305"/>
    <lineage>
        <taxon>Bacteria</taxon>
        <taxon>Pseudomonadati</taxon>
        <taxon>Pseudomonadota</taxon>
        <taxon>Alphaproteobacteria</taxon>
        <taxon>Hyphomicrobiales</taxon>
        <taxon>Brucellaceae</taxon>
        <taxon>Pseudochrobactrum</taxon>
    </lineage>
</organism>
<comment type="caution">
    <text evidence="2">The sequence shown here is derived from an EMBL/GenBank/DDBJ whole genome shotgun (WGS) entry which is preliminary data.</text>
</comment>
<accession>A0ABW3V3W9</accession>
<evidence type="ECO:0000313" key="3">
    <source>
        <dbReference type="Proteomes" id="UP001597263"/>
    </source>
</evidence>
<reference evidence="3" key="1">
    <citation type="journal article" date="2019" name="Int. J. Syst. Evol. Microbiol.">
        <title>The Global Catalogue of Microorganisms (GCM) 10K type strain sequencing project: providing services to taxonomists for standard genome sequencing and annotation.</title>
        <authorList>
            <consortium name="The Broad Institute Genomics Platform"/>
            <consortium name="The Broad Institute Genome Sequencing Center for Infectious Disease"/>
            <person name="Wu L."/>
            <person name="Ma J."/>
        </authorList>
    </citation>
    <scope>NUCLEOTIDE SEQUENCE [LARGE SCALE GENOMIC DNA]</scope>
    <source>
        <strain evidence="3">CCUG 49584</strain>
    </source>
</reference>
<gene>
    <name evidence="2" type="ORF">ACFQ35_05745</name>
</gene>
<name>A0ABW3V3W9_9HYPH</name>
<proteinExistence type="predicted"/>
<sequence>MVRKQKTALGLTSLFFLLIAFLTLAPVSPPTGYGATDKTYHMLAFAGLALPIATLQPRWLLFMIPVFAIFGGAIELIQPYFGRSCDFADWIADVKGIMIGSIVGLVLCLGIRRMKIARNLKVQSILKIHM</sequence>
<feature type="transmembrane region" description="Helical" evidence="1">
    <location>
        <begin position="7"/>
        <end position="27"/>
    </location>
</feature>
<dbReference type="EMBL" id="JBHTMA010000031">
    <property type="protein sequence ID" value="MFD1226654.1"/>
    <property type="molecule type" value="Genomic_DNA"/>
</dbReference>
<feature type="transmembrane region" description="Helical" evidence="1">
    <location>
        <begin position="60"/>
        <end position="81"/>
    </location>
</feature>
<protein>
    <submittedName>
        <fullName evidence="2">VanZ family protein</fullName>
    </submittedName>
</protein>
<dbReference type="RefSeq" id="WP_289389041.1">
    <property type="nucleotide sequence ID" value="NZ_JAUCBM010000037.1"/>
</dbReference>
<keyword evidence="1" id="KW-0812">Transmembrane</keyword>
<keyword evidence="1" id="KW-0472">Membrane</keyword>
<evidence type="ECO:0000256" key="1">
    <source>
        <dbReference type="SAM" id="Phobius"/>
    </source>
</evidence>
<feature type="transmembrane region" description="Helical" evidence="1">
    <location>
        <begin position="87"/>
        <end position="111"/>
    </location>
</feature>